<dbReference type="OrthoDB" id="2554195at2"/>
<gene>
    <name evidence="1" type="ORF">DL346_19910</name>
</gene>
<keyword evidence="2" id="KW-1185">Reference proteome</keyword>
<reference evidence="1 2" key="1">
    <citation type="submission" date="2018-06" db="EMBL/GenBank/DDBJ databases">
        <title>Paenibacillus montanisoli sp. nov., isolated from mountain area soil.</title>
        <authorList>
            <person name="Wu M."/>
        </authorList>
    </citation>
    <scope>NUCLEOTIDE SEQUENCE [LARGE SCALE GENOMIC DNA]</scope>
    <source>
        <strain evidence="1 2">RA17</strain>
    </source>
</reference>
<protein>
    <submittedName>
        <fullName evidence="1">Uncharacterized protein</fullName>
    </submittedName>
</protein>
<proteinExistence type="predicted"/>
<comment type="caution">
    <text evidence="1">The sequence shown here is derived from an EMBL/GenBank/DDBJ whole genome shotgun (WGS) entry which is preliminary data.</text>
</comment>
<dbReference type="EMBL" id="QLUW01000004">
    <property type="protein sequence ID" value="RAP74352.1"/>
    <property type="molecule type" value="Genomic_DNA"/>
</dbReference>
<name>A0A328TXD3_9BACL</name>
<dbReference type="RefSeq" id="WP_112884141.1">
    <property type="nucleotide sequence ID" value="NZ_QLUW01000004.1"/>
</dbReference>
<organism evidence="1 2">
    <name type="scientific">Paenibacillus montanisoli</name>
    <dbReference type="NCBI Taxonomy" id="2081970"/>
    <lineage>
        <taxon>Bacteria</taxon>
        <taxon>Bacillati</taxon>
        <taxon>Bacillota</taxon>
        <taxon>Bacilli</taxon>
        <taxon>Bacillales</taxon>
        <taxon>Paenibacillaceae</taxon>
        <taxon>Paenibacillus</taxon>
    </lineage>
</organism>
<sequence length="290" mass="33611">MSDNMQLKEKIKGFLRRIDSIEINTPFGGVGIGLGPKDSPPEWQDRDSMLDLRSEASYSIIDNSYVGEFITRILETDQLDFMAVEFSNEKKWLTSRLFLMSVIFERQTGMRAIVFLENKNGIHKKFVGWASPRSVRFALARYNPWLEHAYAEAYAHAVSQENITSNQGLLRNRDSLIALMQKFLELIQSKTPGPEKPDQWVELKSHEGILYEHAEWVKRAFLVDYLSHDRHTSKLKRSQLRSMDPFDQFIEIIEAKGEFIALTGDDGSFEVLLKRTKLLEQFTKELMKDL</sequence>
<evidence type="ECO:0000313" key="1">
    <source>
        <dbReference type="EMBL" id="RAP74352.1"/>
    </source>
</evidence>
<evidence type="ECO:0000313" key="2">
    <source>
        <dbReference type="Proteomes" id="UP000249260"/>
    </source>
</evidence>
<dbReference type="AlphaFoldDB" id="A0A328TXD3"/>
<dbReference type="Proteomes" id="UP000249260">
    <property type="component" value="Unassembled WGS sequence"/>
</dbReference>
<accession>A0A328TXD3</accession>